<organism evidence="1 3">
    <name type="scientific">Aeromonas caviae</name>
    <name type="common">Aeromonas punctata</name>
    <dbReference type="NCBI Taxonomy" id="648"/>
    <lineage>
        <taxon>Bacteria</taxon>
        <taxon>Pseudomonadati</taxon>
        <taxon>Pseudomonadota</taxon>
        <taxon>Gammaproteobacteria</taxon>
        <taxon>Aeromonadales</taxon>
        <taxon>Aeromonadaceae</taxon>
        <taxon>Aeromonas</taxon>
    </lineage>
</organism>
<dbReference type="GO" id="GO:0005829">
    <property type="term" value="C:cytosol"/>
    <property type="evidence" value="ECO:0007669"/>
    <property type="project" value="TreeGrafter"/>
</dbReference>
<dbReference type="PANTHER" id="PTHR34874">
    <property type="entry name" value="PROTEIN YCHN"/>
    <property type="match status" value="1"/>
</dbReference>
<evidence type="ECO:0000313" key="3">
    <source>
        <dbReference type="Proteomes" id="UP000515756"/>
    </source>
</evidence>
<evidence type="ECO:0000313" key="1">
    <source>
        <dbReference type="EMBL" id="BBQ32002.1"/>
    </source>
</evidence>
<gene>
    <name evidence="2" type="ORF">KAM348_19460</name>
    <name evidence="1" type="ORF">WP2W18E01_35840</name>
</gene>
<sequence>MRPDSLCEVKTHGAGLRQSVLCIMPGRFRRGYNGPFNQESHMTQHILIIANGAPYGSESLFNALRLGIALKEEGKVDLNLFLMSDAVTAALAGQAPAEGYNLRQMLEILLAQGTRIRLCKSCTDARGITPLPLVEGIEIGTLPLLAQWTLAADKVLTF</sequence>
<name>A0A6S4TEY5_AERCA</name>
<dbReference type="Pfam" id="PF02635">
    <property type="entry name" value="DsrE"/>
    <property type="match status" value="1"/>
</dbReference>
<dbReference type="Proteomes" id="UP000887009">
    <property type="component" value="Unassembled WGS sequence"/>
</dbReference>
<evidence type="ECO:0000313" key="2">
    <source>
        <dbReference type="EMBL" id="GJA54523.1"/>
    </source>
</evidence>
<dbReference type="Gene3D" id="3.40.1260.10">
    <property type="entry name" value="DsrEFH-like"/>
    <property type="match status" value="1"/>
</dbReference>
<dbReference type="InterPro" id="IPR003787">
    <property type="entry name" value="Sulphur_relay_DsrE/F-like"/>
</dbReference>
<dbReference type="EMBL" id="AP021927">
    <property type="protein sequence ID" value="BBQ32002.1"/>
    <property type="molecule type" value="Genomic_DNA"/>
</dbReference>
<dbReference type="InterPro" id="IPR027396">
    <property type="entry name" value="DsrEFH-like"/>
</dbReference>
<protein>
    <submittedName>
        <fullName evidence="1">Uncharacterized protein</fullName>
    </submittedName>
</protein>
<dbReference type="Proteomes" id="UP000515756">
    <property type="component" value="Chromosome"/>
</dbReference>
<reference evidence="2" key="2">
    <citation type="submission" date="2021-07" db="EMBL/GenBank/DDBJ databases">
        <title>Draft genome sequence of carbapenem-resistant Aeromonas spp. in Japan.</title>
        <authorList>
            <person name="Maehana S."/>
            <person name="Suzuki M."/>
            <person name="Kitasato H."/>
        </authorList>
    </citation>
    <scope>NUCLEOTIDE SEQUENCE</scope>
    <source>
        <strain evidence="2">KAM348</strain>
    </source>
</reference>
<dbReference type="AlphaFoldDB" id="A0A6S4TEY5"/>
<dbReference type="EMBL" id="BPNL01000019">
    <property type="protein sequence ID" value="GJA54523.1"/>
    <property type="molecule type" value="Genomic_DNA"/>
</dbReference>
<dbReference type="PANTHER" id="PTHR34874:SF1">
    <property type="entry name" value="PROTEIN YCHN"/>
    <property type="match status" value="1"/>
</dbReference>
<accession>A0A6S4TEY5</accession>
<dbReference type="SUPFAM" id="SSF75169">
    <property type="entry name" value="DsrEFH-like"/>
    <property type="match status" value="1"/>
</dbReference>
<reference evidence="1 3" key="1">
    <citation type="submission" date="2019-12" db="EMBL/GenBank/DDBJ databases">
        <title>complete genome sequences of Aeromonas caviae str. WP2-W18-ESBL-01 isolated from wastewater treatment plant effluent.</title>
        <authorList>
            <person name="Sekizuka T."/>
            <person name="Itokawa K."/>
            <person name="Yatsu K."/>
            <person name="Inamine Y."/>
            <person name="Kuroda M."/>
        </authorList>
    </citation>
    <scope>NUCLEOTIDE SEQUENCE [LARGE SCALE GENOMIC DNA]</scope>
    <source>
        <strain evidence="1 3">WP2-W18-ESBL-01</strain>
    </source>
</reference>
<proteinExistence type="predicted"/>